<dbReference type="Pfam" id="PF08281">
    <property type="entry name" value="Sigma70_r4_2"/>
    <property type="match status" value="1"/>
</dbReference>
<dbReference type="AlphaFoldDB" id="A0A1H4AL26"/>
<protein>
    <submittedName>
        <fullName evidence="6">RNA polymerase sigma-70 factor, ECF subfamily</fullName>
    </submittedName>
</protein>
<accession>A0A1H4AL26</accession>
<dbReference type="Proteomes" id="UP000199041">
    <property type="component" value="Unassembled WGS sequence"/>
</dbReference>
<dbReference type="NCBIfam" id="TIGR02937">
    <property type="entry name" value="sigma70-ECF"/>
    <property type="match status" value="1"/>
</dbReference>
<evidence type="ECO:0000256" key="3">
    <source>
        <dbReference type="ARBA" id="ARBA00023082"/>
    </source>
</evidence>
<evidence type="ECO:0000256" key="1">
    <source>
        <dbReference type="ARBA" id="ARBA00010641"/>
    </source>
</evidence>
<dbReference type="InterPro" id="IPR013324">
    <property type="entry name" value="RNA_pol_sigma_r3/r4-like"/>
</dbReference>
<keyword evidence="7" id="KW-1185">Reference proteome</keyword>
<keyword evidence="3" id="KW-0731">Sigma factor</keyword>
<dbReference type="InterPro" id="IPR039425">
    <property type="entry name" value="RNA_pol_sigma-70-like"/>
</dbReference>
<dbReference type="PANTHER" id="PTHR43133">
    <property type="entry name" value="RNA POLYMERASE ECF-TYPE SIGMA FACTO"/>
    <property type="match status" value="1"/>
</dbReference>
<dbReference type="EMBL" id="FNQY01000015">
    <property type="protein sequence ID" value="SEA36615.1"/>
    <property type="molecule type" value="Genomic_DNA"/>
</dbReference>
<dbReference type="InterPro" id="IPR000792">
    <property type="entry name" value="Tscrpt_reg_LuxR_C"/>
</dbReference>
<proteinExistence type="inferred from homology"/>
<dbReference type="InterPro" id="IPR013249">
    <property type="entry name" value="RNA_pol_sigma70_r4_t2"/>
</dbReference>
<dbReference type="InterPro" id="IPR036388">
    <property type="entry name" value="WH-like_DNA-bd_sf"/>
</dbReference>
<evidence type="ECO:0000256" key="2">
    <source>
        <dbReference type="ARBA" id="ARBA00023015"/>
    </source>
</evidence>
<dbReference type="GO" id="GO:0006352">
    <property type="term" value="P:DNA-templated transcription initiation"/>
    <property type="evidence" value="ECO:0007669"/>
    <property type="project" value="InterPro"/>
</dbReference>
<dbReference type="SUPFAM" id="SSF88659">
    <property type="entry name" value="Sigma3 and sigma4 domains of RNA polymerase sigma factors"/>
    <property type="match status" value="1"/>
</dbReference>
<dbReference type="PANTHER" id="PTHR43133:SF46">
    <property type="entry name" value="RNA POLYMERASE SIGMA-70 FACTOR ECF SUBFAMILY"/>
    <property type="match status" value="1"/>
</dbReference>
<dbReference type="Gene3D" id="1.10.1740.10">
    <property type="match status" value="1"/>
</dbReference>
<organism evidence="6 7">
    <name type="scientific">Arachidicoccus rhizosphaerae</name>
    <dbReference type="NCBI Taxonomy" id="551991"/>
    <lineage>
        <taxon>Bacteria</taxon>
        <taxon>Pseudomonadati</taxon>
        <taxon>Bacteroidota</taxon>
        <taxon>Chitinophagia</taxon>
        <taxon>Chitinophagales</taxon>
        <taxon>Chitinophagaceae</taxon>
        <taxon>Arachidicoccus</taxon>
    </lineage>
</organism>
<evidence type="ECO:0000313" key="6">
    <source>
        <dbReference type="EMBL" id="SEA36615.1"/>
    </source>
</evidence>
<evidence type="ECO:0000313" key="7">
    <source>
        <dbReference type="Proteomes" id="UP000199041"/>
    </source>
</evidence>
<dbReference type="OrthoDB" id="663247at2"/>
<dbReference type="InterPro" id="IPR014284">
    <property type="entry name" value="RNA_pol_sigma-70_dom"/>
</dbReference>
<evidence type="ECO:0000256" key="4">
    <source>
        <dbReference type="ARBA" id="ARBA00023163"/>
    </source>
</evidence>
<keyword evidence="2" id="KW-0805">Transcription regulation</keyword>
<dbReference type="Gene3D" id="1.10.10.10">
    <property type="entry name" value="Winged helix-like DNA-binding domain superfamily/Winged helix DNA-binding domain"/>
    <property type="match status" value="1"/>
</dbReference>
<reference evidence="6 7" key="1">
    <citation type="submission" date="2016-10" db="EMBL/GenBank/DDBJ databases">
        <authorList>
            <person name="de Groot N.N."/>
        </authorList>
    </citation>
    <scope>NUCLEOTIDE SEQUENCE [LARGE SCALE GENOMIC DNA]</scope>
    <source>
        <strain evidence="6 7">Vu-144</strain>
    </source>
</reference>
<dbReference type="CDD" id="cd06171">
    <property type="entry name" value="Sigma70_r4"/>
    <property type="match status" value="1"/>
</dbReference>
<name>A0A1H4AL26_9BACT</name>
<dbReference type="SUPFAM" id="SSF88946">
    <property type="entry name" value="Sigma2 domain of RNA polymerase sigma factors"/>
    <property type="match status" value="1"/>
</dbReference>
<dbReference type="STRING" id="551991.SAMN05192529_11552"/>
<evidence type="ECO:0000259" key="5">
    <source>
        <dbReference type="Pfam" id="PF08281"/>
    </source>
</evidence>
<dbReference type="InterPro" id="IPR013325">
    <property type="entry name" value="RNA_pol_sigma_r2"/>
</dbReference>
<feature type="domain" description="RNA polymerase sigma factor 70 region 4 type 2" evidence="5">
    <location>
        <begin position="115"/>
        <end position="167"/>
    </location>
</feature>
<sequence length="185" mass="21939">MLEEIMNGDQKAFHDFYLLWETRIYSYFLNRTGDYMQSQELTQNTFIKIWEYRSTLSNEHKLETQLFRKAKLIYIDWLRLQTTIQKRKVAEKSYAEITSSDSMNVQQPSLETLPEKLEKAICHLPPMRQKVLRLSHIQGYAYKEIANELKISEKTVDNHINKALKQLRQILSGIVLALLLIIKFI</sequence>
<keyword evidence="4" id="KW-0804">Transcription</keyword>
<dbReference type="GO" id="GO:0016987">
    <property type="term" value="F:sigma factor activity"/>
    <property type="evidence" value="ECO:0007669"/>
    <property type="project" value="UniProtKB-KW"/>
</dbReference>
<dbReference type="GO" id="GO:0003677">
    <property type="term" value="F:DNA binding"/>
    <property type="evidence" value="ECO:0007669"/>
    <property type="project" value="InterPro"/>
</dbReference>
<gene>
    <name evidence="6" type="ORF">SAMN05192529_11552</name>
</gene>
<dbReference type="PRINTS" id="PR00038">
    <property type="entry name" value="HTHLUXR"/>
</dbReference>
<comment type="similarity">
    <text evidence="1">Belongs to the sigma-70 factor family. ECF subfamily.</text>
</comment>